<dbReference type="InterPro" id="IPR011008">
    <property type="entry name" value="Dimeric_a/b-barrel"/>
</dbReference>
<evidence type="ECO:0000313" key="3">
    <source>
        <dbReference type="Proteomes" id="UP001320159"/>
    </source>
</evidence>
<dbReference type="SUPFAM" id="SSF54909">
    <property type="entry name" value="Dimeric alpha+beta barrel"/>
    <property type="match status" value="1"/>
</dbReference>
<organism evidence="2 3">
    <name type="scientific">Methanooceanicella nereidis</name>
    <dbReference type="NCBI Taxonomy" id="2052831"/>
    <lineage>
        <taxon>Archaea</taxon>
        <taxon>Methanobacteriati</taxon>
        <taxon>Methanobacteriota</taxon>
        <taxon>Stenosarchaea group</taxon>
        <taxon>Methanomicrobia</taxon>
        <taxon>Methanocellales</taxon>
        <taxon>Methanocellaceae</taxon>
        <taxon>Methanooceanicella</taxon>
    </lineage>
</organism>
<keyword evidence="3" id="KW-1185">Reference proteome</keyword>
<proteinExistence type="predicted"/>
<feature type="domain" description="Transcription regulator AsnC/Lrp ligand binding" evidence="1">
    <location>
        <begin position="8"/>
        <end position="72"/>
    </location>
</feature>
<dbReference type="RefSeq" id="WP_230743184.1">
    <property type="nucleotide sequence ID" value="NZ_PGCK01000014.1"/>
</dbReference>
<gene>
    <name evidence="2" type="ORF">CUJ83_14510</name>
</gene>
<dbReference type="AlphaFoldDB" id="A0AAP2RFM7"/>
<sequence length="81" mass="9626">MYTSFVGLNIDINEEDNIEESLLRMDNVIEIYKMMQPFDLFIKVYADNIRILETTVEEIRKLNGIYKTYNFLAVQQKKGLK</sequence>
<dbReference type="Gene3D" id="3.30.70.920">
    <property type="match status" value="1"/>
</dbReference>
<comment type="caution">
    <text evidence="2">The sequence shown here is derived from an EMBL/GenBank/DDBJ whole genome shotgun (WGS) entry which is preliminary data.</text>
</comment>
<evidence type="ECO:0000259" key="1">
    <source>
        <dbReference type="Pfam" id="PF01037"/>
    </source>
</evidence>
<name>A0AAP2RFM7_9EURY</name>
<dbReference type="Proteomes" id="UP001320159">
    <property type="component" value="Unassembled WGS sequence"/>
</dbReference>
<dbReference type="InterPro" id="IPR019887">
    <property type="entry name" value="Tscrpt_reg_AsnC/Lrp_C"/>
</dbReference>
<evidence type="ECO:0000313" key="2">
    <source>
        <dbReference type="EMBL" id="MCD1296212.1"/>
    </source>
</evidence>
<dbReference type="Pfam" id="PF01037">
    <property type="entry name" value="AsnC_trans_reg"/>
    <property type="match status" value="1"/>
</dbReference>
<dbReference type="EMBL" id="PGCK01000014">
    <property type="protein sequence ID" value="MCD1296212.1"/>
    <property type="molecule type" value="Genomic_DNA"/>
</dbReference>
<accession>A0AAP2RFM7</accession>
<protein>
    <recommendedName>
        <fullName evidence="1">Transcription regulator AsnC/Lrp ligand binding domain-containing protein</fullName>
    </recommendedName>
</protein>
<reference evidence="2 3" key="1">
    <citation type="submission" date="2017-11" db="EMBL/GenBank/DDBJ databases">
        <title>Isolation and Characterization of Family Methanocellaceae Species from Potential Methane Hydrate Area Offshore Southwestern Taiwan.</title>
        <authorList>
            <person name="Zhang W.-L."/>
            <person name="Chen W.-C."/>
            <person name="Lai M.-C."/>
            <person name="Chen S.-C."/>
        </authorList>
    </citation>
    <scope>NUCLEOTIDE SEQUENCE [LARGE SCALE GENOMIC DNA]</scope>
    <source>
        <strain evidence="2 3">CWC-04</strain>
    </source>
</reference>